<organism evidence="1 2">
    <name type="scientific">Oryzias melastigma</name>
    <name type="common">Marine medaka</name>
    <dbReference type="NCBI Taxonomy" id="30732"/>
    <lineage>
        <taxon>Eukaryota</taxon>
        <taxon>Metazoa</taxon>
        <taxon>Chordata</taxon>
        <taxon>Craniata</taxon>
        <taxon>Vertebrata</taxon>
        <taxon>Euteleostomi</taxon>
        <taxon>Actinopterygii</taxon>
        <taxon>Neopterygii</taxon>
        <taxon>Teleostei</taxon>
        <taxon>Neoteleostei</taxon>
        <taxon>Acanthomorphata</taxon>
        <taxon>Ovalentaria</taxon>
        <taxon>Atherinomorphae</taxon>
        <taxon>Beloniformes</taxon>
        <taxon>Adrianichthyidae</taxon>
        <taxon>Oryziinae</taxon>
        <taxon>Oryzias</taxon>
    </lineage>
</organism>
<reference evidence="1" key="1">
    <citation type="journal article" name="BMC Genomics">
        <title>Long-read sequencing and de novo genome assembly of marine medaka (Oryzias melastigma).</title>
        <authorList>
            <person name="Liang P."/>
            <person name="Saqib H.S.A."/>
            <person name="Ni X."/>
            <person name="Shen Y."/>
        </authorList>
    </citation>
    <scope>NUCLEOTIDE SEQUENCE</scope>
    <source>
        <strain evidence="1">Bigg-433</strain>
    </source>
</reference>
<gene>
    <name evidence="1" type="ORF">FQA47_011981</name>
</gene>
<evidence type="ECO:0000313" key="2">
    <source>
        <dbReference type="Proteomes" id="UP000646548"/>
    </source>
</evidence>
<proteinExistence type="predicted"/>
<protein>
    <submittedName>
        <fullName evidence="1">Uncharacterized protein</fullName>
    </submittedName>
</protein>
<dbReference type="Proteomes" id="UP000646548">
    <property type="component" value="Unassembled WGS sequence"/>
</dbReference>
<accession>A0A834CNW0</accession>
<name>A0A834CNW0_ORYME</name>
<dbReference type="AlphaFoldDB" id="A0A834CNW0"/>
<evidence type="ECO:0000313" key="1">
    <source>
        <dbReference type="EMBL" id="KAF6730076.1"/>
    </source>
</evidence>
<dbReference type="EMBL" id="WKFB01000245">
    <property type="protein sequence ID" value="KAF6730076.1"/>
    <property type="molecule type" value="Genomic_DNA"/>
</dbReference>
<sequence length="110" mass="12001">MARLRHCILKPHAHDHAMSKATEMGVAFRHGPDGGSLNPTTPVRDRCRRATLVYEGRAGGKGVGYQGAFLSSSMNDQDHNKQVTCTDTVPVSTAPLHLRHSPSLPYSMHI</sequence>
<comment type="caution">
    <text evidence="1">The sequence shown here is derived from an EMBL/GenBank/DDBJ whole genome shotgun (WGS) entry which is preliminary data.</text>
</comment>